<proteinExistence type="predicted"/>
<evidence type="ECO:0000313" key="2">
    <source>
        <dbReference type="EMBL" id="OSS43215.1"/>
    </source>
</evidence>
<name>A0A1Y2LHB3_EPING</name>
<gene>
    <name evidence="2" type="ORF">B5807_12132</name>
</gene>
<accession>A0A1Y2LHB3</accession>
<dbReference type="Proteomes" id="UP000193240">
    <property type="component" value="Unassembled WGS sequence"/>
</dbReference>
<dbReference type="EMBL" id="KZ107895">
    <property type="protein sequence ID" value="OSS43215.1"/>
    <property type="molecule type" value="Genomic_DNA"/>
</dbReference>
<protein>
    <submittedName>
        <fullName evidence="2">Uncharacterized protein</fullName>
    </submittedName>
</protein>
<organism evidence="2 3">
    <name type="scientific">Epicoccum nigrum</name>
    <name type="common">Soil fungus</name>
    <name type="synonym">Epicoccum purpurascens</name>
    <dbReference type="NCBI Taxonomy" id="105696"/>
    <lineage>
        <taxon>Eukaryota</taxon>
        <taxon>Fungi</taxon>
        <taxon>Dikarya</taxon>
        <taxon>Ascomycota</taxon>
        <taxon>Pezizomycotina</taxon>
        <taxon>Dothideomycetes</taxon>
        <taxon>Pleosporomycetidae</taxon>
        <taxon>Pleosporales</taxon>
        <taxon>Pleosporineae</taxon>
        <taxon>Didymellaceae</taxon>
        <taxon>Epicoccum</taxon>
    </lineage>
</organism>
<evidence type="ECO:0000313" key="3">
    <source>
        <dbReference type="Proteomes" id="UP000193240"/>
    </source>
</evidence>
<dbReference type="AlphaFoldDB" id="A0A1Y2LHB3"/>
<keyword evidence="3" id="KW-1185">Reference proteome</keyword>
<dbReference type="InParanoid" id="A0A1Y2LHB3"/>
<sequence length="173" mass="19684">MNTPSQLASQAPKAPSSHDTLSLENAILKKMVRNQRRLITSHRQQTLAFQSALRARDSHIAHLQEHRSTAQLARATASSSCPFQAALLRARDGQTARLEKKLRLSVRRARREENARLTSIIAEWQEDAARVAEPMDLCAEDDEGQYEPMDLCTEEDEPMHLCVSPWRDRFSHD</sequence>
<reference evidence="2 3" key="1">
    <citation type="journal article" date="2017" name="Genome Announc.">
        <title>Genome sequence of the saprophytic ascomycete Epicoccum nigrum ICMP 19927 strain isolated from New Zealand.</title>
        <authorList>
            <person name="Fokin M."/>
            <person name="Fleetwood D."/>
            <person name="Weir B.S."/>
            <person name="Villas-Boas S.G."/>
        </authorList>
    </citation>
    <scope>NUCLEOTIDE SEQUENCE [LARGE SCALE GENOMIC DNA]</scope>
    <source>
        <strain evidence="2 3">ICMP 19927</strain>
    </source>
</reference>
<feature type="region of interest" description="Disordered" evidence="1">
    <location>
        <begin position="1"/>
        <end position="20"/>
    </location>
</feature>
<evidence type="ECO:0000256" key="1">
    <source>
        <dbReference type="SAM" id="MobiDB-lite"/>
    </source>
</evidence>